<comment type="caution">
    <text evidence="1">The sequence shown here is derived from an EMBL/GenBank/DDBJ whole genome shotgun (WGS) entry which is preliminary data.</text>
</comment>
<dbReference type="EMBL" id="MDYN01000002">
    <property type="protein sequence ID" value="OQD89414.1"/>
    <property type="molecule type" value="Genomic_DNA"/>
</dbReference>
<evidence type="ECO:0000313" key="2">
    <source>
        <dbReference type="Proteomes" id="UP000191672"/>
    </source>
</evidence>
<dbReference type="AlphaFoldDB" id="A0A1V6QJL4"/>
<name>A0A1V6QJL4_9EURO</name>
<accession>A0A1V6QJL4</accession>
<dbReference type="STRING" id="416450.A0A1V6QJL4"/>
<evidence type="ECO:0000313" key="1">
    <source>
        <dbReference type="EMBL" id="OQD89414.1"/>
    </source>
</evidence>
<protein>
    <submittedName>
        <fullName evidence="1">Uncharacterized protein</fullName>
    </submittedName>
</protein>
<keyword evidence="2" id="KW-1185">Reference proteome</keyword>
<reference evidence="2" key="1">
    <citation type="journal article" date="2017" name="Nat. Microbiol.">
        <title>Global analysis of biosynthetic gene clusters reveals vast potential of secondary metabolite production in Penicillium species.</title>
        <authorList>
            <person name="Nielsen J.C."/>
            <person name="Grijseels S."/>
            <person name="Prigent S."/>
            <person name="Ji B."/>
            <person name="Dainat J."/>
            <person name="Nielsen K.F."/>
            <person name="Frisvad J.C."/>
            <person name="Workman M."/>
            <person name="Nielsen J."/>
        </authorList>
    </citation>
    <scope>NUCLEOTIDE SEQUENCE [LARGE SCALE GENOMIC DNA]</scope>
    <source>
        <strain evidence="2">IBT 31811</strain>
    </source>
</reference>
<proteinExistence type="predicted"/>
<dbReference type="Proteomes" id="UP000191672">
    <property type="component" value="Unassembled WGS sequence"/>
</dbReference>
<sequence length="378" mass="42314">MTSNTSVYAAEPALPVLADSLLHQSESSTKEPAPQANIPAANNDWNLRDDWKRGIQKDNKSVFRCGTVLGFSRLRGRSDETHEYIGEIPRYLLIAHLRNITQHKEPSTFIIYPGNFDAFDPQNLYDDLTLPKDQDQQALSEKEAIQKMDTVQLLAVSDFHEAAQAIRQYSDVVDSLEQKRQEARNNPNSVNHSSSFDPIMLLVVGLDYLVEGIIRASNSGKGVAMLTAALRSLTTFSRIHESFLSIVLVNMNGLGPYNPDWGGSHSYLNGNMNVNTNSRDDSSKALDYAIHSAFHSEIRLFPNMLMKTLDQGTDTHFLVSDVRRAQLQEEGMSSLMYLDAINANIHDLTRIILRQQMHPLAPDKALRYALAANKSSKI</sequence>
<gene>
    <name evidence="1" type="ORF">PENANT_c002G03546</name>
</gene>
<organism evidence="1 2">
    <name type="scientific">Penicillium antarcticum</name>
    <dbReference type="NCBI Taxonomy" id="416450"/>
    <lineage>
        <taxon>Eukaryota</taxon>
        <taxon>Fungi</taxon>
        <taxon>Dikarya</taxon>
        <taxon>Ascomycota</taxon>
        <taxon>Pezizomycotina</taxon>
        <taxon>Eurotiomycetes</taxon>
        <taxon>Eurotiomycetidae</taxon>
        <taxon>Eurotiales</taxon>
        <taxon>Aspergillaceae</taxon>
        <taxon>Penicillium</taxon>
    </lineage>
</organism>